<protein>
    <submittedName>
        <fullName evidence="1">Uncharacterized protein</fullName>
    </submittedName>
</protein>
<reference evidence="1" key="1">
    <citation type="submission" date="2018-02" db="EMBL/GenBank/DDBJ databases">
        <title>Rhizophora mucronata_Transcriptome.</title>
        <authorList>
            <person name="Meera S.P."/>
            <person name="Sreeshan A."/>
            <person name="Augustine A."/>
        </authorList>
    </citation>
    <scope>NUCLEOTIDE SEQUENCE</scope>
    <source>
        <tissue evidence="1">Leaf</tissue>
    </source>
</reference>
<name>A0A2P2NW00_RHIMU</name>
<evidence type="ECO:0000313" key="1">
    <source>
        <dbReference type="EMBL" id="MBX46662.1"/>
    </source>
</evidence>
<accession>A0A2P2NW00</accession>
<proteinExistence type="predicted"/>
<organism evidence="1">
    <name type="scientific">Rhizophora mucronata</name>
    <name type="common">Asiatic mangrove</name>
    <dbReference type="NCBI Taxonomy" id="61149"/>
    <lineage>
        <taxon>Eukaryota</taxon>
        <taxon>Viridiplantae</taxon>
        <taxon>Streptophyta</taxon>
        <taxon>Embryophyta</taxon>
        <taxon>Tracheophyta</taxon>
        <taxon>Spermatophyta</taxon>
        <taxon>Magnoliopsida</taxon>
        <taxon>eudicotyledons</taxon>
        <taxon>Gunneridae</taxon>
        <taxon>Pentapetalae</taxon>
        <taxon>rosids</taxon>
        <taxon>fabids</taxon>
        <taxon>Malpighiales</taxon>
        <taxon>Rhizophoraceae</taxon>
        <taxon>Rhizophora</taxon>
    </lineage>
</organism>
<dbReference type="AlphaFoldDB" id="A0A2P2NW00"/>
<sequence>MINRMLHAGMLALKKGGIWNAG</sequence>
<dbReference type="EMBL" id="GGEC01066178">
    <property type="protein sequence ID" value="MBX46662.1"/>
    <property type="molecule type" value="Transcribed_RNA"/>
</dbReference>